<evidence type="ECO:0000256" key="4">
    <source>
        <dbReference type="SAM" id="MobiDB-lite"/>
    </source>
</evidence>
<dbReference type="PROSITE" id="PS50297">
    <property type="entry name" value="ANK_REP_REGION"/>
    <property type="match status" value="3"/>
</dbReference>
<dbReference type="OrthoDB" id="310270at2759"/>
<keyword evidence="1" id="KW-0677">Repeat</keyword>
<dbReference type="GO" id="GO:0085020">
    <property type="term" value="P:protein K6-linked ubiquitination"/>
    <property type="evidence" value="ECO:0007669"/>
    <property type="project" value="TreeGrafter"/>
</dbReference>
<evidence type="ECO:0000256" key="3">
    <source>
        <dbReference type="PROSITE-ProRule" id="PRU00023"/>
    </source>
</evidence>
<dbReference type="PROSITE" id="PS50088">
    <property type="entry name" value="ANK_REPEAT"/>
    <property type="match status" value="3"/>
</dbReference>
<dbReference type="InterPro" id="IPR036770">
    <property type="entry name" value="Ankyrin_rpt-contain_sf"/>
</dbReference>
<evidence type="ECO:0000313" key="6">
    <source>
        <dbReference type="Proteomes" id="UP000187209"/>
    </source>
</evidence>
<proteinExistence type="predicted"/>
<keyword evidence="2 3" id="KW-0040">ANK repeat</keyword>
<dbReference type="Proteomes" id="UP000187209">
    <property type="component" value="Unassembled WGS sequence"/>
</dbReference>
<feature type="compositionally biased region" description="Polar residues" evidence="4">
    <location>
        <begin position="190"/>
        <end position="201"/>
    </location>
</feature>
<dbReference type="PRINTS" id="PR01415">
    <property type="entry name" value="ANKYRIN"/>
</dbReference>
<dbReference type="EMBL" id="MPUH01000970">
    <property type="protein sequence ID" value="OMJ71649.1"/>
    <property type="molecule type" value="Genomic_DNA"/>
</dbReference>
<dbReference type="SUPFAM" id="SSF48403">
    <property type="entry name" value="Ankyrin repeat"/>
    <property type="match status" value="1"/>
</dbReference>
<evidence type="ECO:0000256" key="2">
    <source>
        <dbReference type="ARBA" id="ARBA00023043"/>
    </source>
</evidence>
<name>A0A1R2B4F9_9CILI</name>
<dbReference type="GO" id="GO:0004842">
    <property type="term" value="F:ubiquitin-protein transferase activity"/>
    <property type="evidence" value="ECO:0007669"/>
    <property type="project" value="TreeGrafter"/>
</dbReference>
<dbReference type="Gene3D" id="1.25.40.20">
    <property type="entry name" value="Ankyrin repeat-containing domain"/>
    <property type="match status" value="2"/>
</dbReference>
<feature type="region of interest" description="Disordered" evidence="4">
    <location>
        <begin position="190"/>
        <end position="210"/>
    </location>
</feature>
<keyword evidence="6" id="KW-1185">Reference proteome</keyword>
<evidence type="ECO:0000256" key="1">
    <source>
        <dbReference type="ARBA" id="ARBA00022737"/>
    </source>
</evidence>
<comment type="caution">
    <text evidence="5">The sequence shown here is derived from an EMBL/GenBank/DDBJ whole genome shotgun (WGS) entry which is preliminary data.</text>
</comment>
<accession>A0A1R2B4F9</accession>
<dbReference type="InterPro" id="IPR002110">
    <property type="entry name" value="Ankyrin_rpt"/>
</dbReference>
<feature type="repeat" description="ANK" evidence="3">
    <location>
        <begin position="140"/>
        <end position="172"/>
    </location>
</feature>
<dbReference type="Pfam" id="PF13857">
    <property type="entry name" value="Ank_5"/>
    <property type="match status" value="1"/>
</dbReference>
<dbReference type="Pfam" id="PF12796">
    <property type="entry name" value="Ank_2"/>
    <property type="match status" value="1"/>
</dbReference>
<evidence type="ECO:0000313" key="5">
    <source>
        <dbReference type="EMBL" id="OMJ71649.1"/>
    </source>
</evidence>
<dbReference type="AlphaFoldDB" id="A0A1R2B4F9"/>
<reference evidence="5 6" key="1">
    <citation type="submission" date="2016-11" db="EMBL/GenBank/DDBJ databases">
        <title>The macronuclear genome of Stentor coeruleus: a giant cell with tiny introns.</title>
        <authorList>
            <person name="Slabodnick M."/>
            <person name="Ruby J.G."/>
            <person name="Reiff S.B."/>
            <person name="Swart E.C."/>
            <person name="Gosai S."/>
            <person name="Prabakaran S."/>
            <person name="Witkowska E."/>
            <person name="Larue G.E."/>
            <person name="Fisher S."/>
            <person name="Freeman R.M."/>
            <person name="Gunawardena J."/>
            <person name="Chu W."/>
            <person name="Stover N.A."/>
            <person name="Gregory B.D."/>
            <person name="Nowacki M."/>
            <person name="Derisi J."/>
            <person name="Roy S.W."/>
            <person name="Marshall W.F."/>
            <person name="Sood P."/>
        </authorList>
    </citation>
    <scope>NUCLEOTIDE SEQUENCE [LARGE SCALE GENOMIC DNA]</scope>
    <source>
        <strain evidence="5">WM001</strain>
    </source>
</reference>
<dbReference type="PANTHER" id="PTHR24171">
    <property type="entry name" value="ANKYRIN REPEAT DOMAIN-CONTAINING PROTEIN 39-RELATED"/>
    <property type="match status" value="1"/>
</dbReference>
<feature type="repeat" description="ANK" evidence="3">
    <location>
        <begin position="73"/>
        <end position="105"/>
    </location>
</feature>
<protein>
    <submittedName>
        <fullName evidence="5">Uncharacterized protein</fullName>
    </submittedName>
</protein>
<sequence length="275" mass="30386">MEITTFPEELQKACRLGDVNTLQKNLTENPHLLNQVDSKLKWSLLYRTVICGHIEATEYLLHEGADPNIKNNLGETPLHQAAENSQAKLVKLLLKHKADPNAQQNDGNTPLHQSAFKGDEKIVAILLSYKADPNIANSVFKKTPLHYAVEYNHDEVVKMIINSGGNANLKDNTDRSPLDMASGSIKTLLTKSPRSPLNSDRSLTSSPLLLPSPEPVEKIPSISSQIFNGLILSPIKNKNYIEKPSFSTSTLFEPDGEKSQLEFRPSQAFSFGGCD</sequence>
<feature type="repeat" description="ANK" evidence="3">
    <location>
        <begin position="106"/>
        <end position="138"/>
    </location>
</feature>
<gene>
    <name evidence="5" type="ORF">SteCoe_30089</name>
</gene>
<organism evidence="5 6">
    <name type="scientific">Stentor coeruleus</name>
    <dbReference type="NCBI Taxonomy" id="5963"/>
    <lineage>
        <taxon>Eukaryota</taxon>
        <taxon>Sar</taxon>
        <taxon>Alveolata</taxon>
        <taxon>Ciliophora</taxon>
        <taxon>Postciliodesmatophora</taxon>
        <taxon>Heterotrichea</taxon>
        <taxon>Heterotrichida</taxon>
        <taxon>Stentoridae</taxon>
        <taxon>Stentor</taxon>
    </lineage>
</organism>
<dbReference type="SMART" id="SM00248">
    <property type="entry name" value="ANK"/>
    <property type="match status" value="4"/>
</dbReference>